<dbReference type="InterPro" id="IPR011109">
    <property type="entry name" value="DNA_bind_recombinase_dom"/>
</dbReference>
<feature type="domain" description="Recombinase" evidence="3">
    <location>
        <begin position="167"/>
        <end position="312"/>
    </location>
</feature>
<organism evidence="4 5">
    <name type="scientific">Desulfosporosinus metallidurans</name>
    <dbReference type="NCBI Taxonomy" id="1888891"/>
    <lineage>
        <taxon>Bacteria</taxon>
        <taxon>Bacillati</taxon>
        <taxon>Bacillota</taxon>
        <taxon>Clostridia</taxon>
        <taxon>Eubacteriales</taxon>
        <taxon>Desulfitobacteriaceae</taxon>
        <taxon>Desulfosporosinus</taxon>
    </lineage>
</organism>
<accession>A0A1Q8QWJ1</accession>
<dbReference type="InterPro" id="IPR038109">
    <property type="entry name" value="DNA_bind_recomb_sf"/>
</dbReference>
<dbReference type="PANTHER" id="PTHR30461:SF23">
    <property type="entry name" value="DNA RECOMBINASE-RELATED"/>
    <property type="match status" value="1"/>
</dbReference>
<dbReference type="OrthoDB" id="1094757at2"/>
<dbReference type="PROSITE" id="PS51736">
    <property type="entry name" value="RECOMBINASES_3"/>
    <property type="match status" value="1"/>
</dbReference>
<dbReference type="Gene3D" id="3.90.1750.20">
    <property type="entry name" value="Putative Large Serine Recombinase, Chain B, Domain 2"/>
    <property type="match status" value="1"/>
</dbReference>
<evidence type="ECO:0000259" key="3">
    <source>
        <dbReference type="PROSITE" id="PS51737"/>
    </source>
</evidence>
<dbReference type="PANTHER" id="PTHR30461">
    <property type="entry name" value="DNA-INVERTASE FROM LAMBDOID PROPHAGE"/>
    <property type="match status" value="1"/>
</dbReference>
<dbReference type="GO" id="GO:0000150">
    <property type="term" value="F:DNA strand exchange activity"/>
    <property type="evidence" value="ECO:0007669"/>
    <property type="project" value="InterPro"/>
</dbReference>
<dbReference type="Proteomes" id="UP000186102">
    <property type="component" value="Unassembled WGS sequence"/>
</dbReference>
<keyword evidence="5" id="KW-1185">Reference proteome</keyword>
<dbReference type="InterPro" id="IPR050639">
    <property type="entry name" value="SSR_resolvase"/>
</dbReference>
<protein>
    <submittedName>
        <fullName evidence="4">Site-specific recombinase</fullName>
    </submittedName>
</protein>
<dbReference type="SMART" id="SM00857">
    <property type="entry name" value="Resolvase"/>
    <property type="match status" value="1"/>
</dbReference>
<gene>
    <name evidence="4" type="ORF">DSOL_2392</name>
</gene>
<sequence>MEKKAALYIRLSAEDENEGESDSIKNQRDLLHSYLANHAEFAEYEVLEFCDDGFSGTNFDRPAVKRLLDMVKRKEIPCILVKDFSRFGRNFLEVCDYLDQIFPFLRVRFIAVNENYDSNKSNGRSIGMDVAFKALIYELYSRDISEKIRSVQQAKFKKGEYLCSIAFYGYARSTEKKNSLVVDELAAAVVRRIFSMACESAPLRKIAVTLNKEKVPSPLMYRRANHTDKSRGWKVAGEQVVWTFMAIRRILSDERYTGKLVSRKRTKVDISLKKTVALPKSEWIVVPDTHEAIVSEEMFQKVQSNSKTKSITGWTNQPKHIFYGKLKCAHCNHSLQRKLLRKEPFYRCEAGMAVQNEQCQSVKLSEQTLTQTLLSAIDAQIRLIQCSLSKEGRLEKAGDAITKLQKQVKEQRAMLDKWKLAKILAYEEFCDGKIQKDKYLKRKEEYSESISSAEALILRWEKAVNQENLQIQKDTELQSCQRFASATELTREILDEFIQVIRVYNNGAIEIVWNFKDYINTCIPQ</sequence>
<evidence type="ECO:0000313" key="5">
    <source>
        <dbReference type="Proteomes" id="UP000186102"/>
    </source>
</evidence>
<dbReference type="SUPFAM" id="SSF53041">
    <property type="entry name" value="Resolvase-like"/>
    <property type="match status" value="1"/>
</dbReference>
<dbReference type="AlphaFoldDB" id="A0A1Q8QWJ1"/>
<comment type="caution">
    <text evidence="4">The sequence shown here is derived from an EMBL/GenBank/DDBJ whole genome shotgun (WGS) entry which is preliminary data.</text>
</comment>
<reference evidence="4 5" key="1">
    <citation type="submission" date="2016-09" db="EMBL/GenBank/DDBJ databases">
        <title>Complete genome of Desulfosporosinus sp. OL.</title>
        <authorList>
            <person name="Mardanov A."/>
            <person name="Beletsky A."/>
            <person name="Panova A."/>
            <person name="Karnachuk O."/>
            <person name="Ravin N."/>
        </authorList>
    </citation>
    <scope>NUCLEOTIDE SEQUENCE [LARGE SCALE GENOMIC DNA]</scope>
    <source>
        <strain evidence="4 5">OL</strain>
    </source>
</reference>
<dbReference type="InterPro" id="IPR006119">
    <property type="entry name" value="Resolv_N"/>
</dbReference>
<dbReference type="RefSeq" id="WP_075365009.1">
    <property type="nucleotide sequence ID" value="NZ_MLBF01000015.1"/>
</dbReference>
<dbReference type="Pfam" id="PF07508">
    <property type="entry name" value="Recombinase"/>
    <property type="match status" value="1"/>
</dbReference>
<name>A0A1Q8QWJ1_9FIRM</name>
<evidence type="ECO:0000256" key="1">
    <source>
        <dbReference type="SAM" id="Coils"/>
    </source>
</evidence>
<evidence type="ECO:0000259" key="2">
    <source>
        <dbReference type="PROSITE" id="PS51736"/>
    </source>
</evidence>
<dbReference type="EMBL" id="MLBF01000015">
    <property type="protein sequence ID" value="OLN31704.1"/>
    <property type="molecule type" value="Genomic_DNA"/>
</dbReference>
<dbReference type="InterPro" id="IPR036162">
    <property type="entry name" value="Resolvase-like_N_sf"/>
</dbReference>
<keyword evidence="1" id="KW-0175">Coiled coil</keyword>
<dbReference type="Pfam" id="PF00239">
    <property type="entry name" value="Resolvase"/>
    <property type="match status" value="1"/>
</dbReference>
<proteinExistence type="predicted"/>
<evidence type="ECO:0000313" key="4">
    <source>
        <dbReference type="EMBL" id="OLN31704.1"/>
    </source>
</evidence>
<dbReference type="STRING" id="1888891.DSOL_2392"/>
<feature type="domain" description="Resolvase/invertase-type recombinase catalytic" evidence="2">
    <location>
        <begin position="4"/>
        <end position="159"/>
    </location>
</feature>
<dbReference type="Gene3D" id="3.40.50.1390">
    <property type="entry name" value="Resolvase, N-terminal catalytic domain"/>
    <property type="match status" value="1"/>
</dbReference>
<dbReference type="GO" id="GO:0003677">
    <property type="term" value="F:DNA binding"/>
    <property type="evidence" value="ECO:0007669"/>
    <property type="project" value="InterPro"/>
</dbReference>
<dbReference type="PROSITE" id="PS51737">
    <property type="entry name" value="RECOMBINASE_DNA_BIND"/>
    <property type="match status" value="1"/>
</dbReference>
<feature type="coiled-coil region" evidence="1">
    <location>
        <begin position="394"/>
        <end position="456"/>
    </location>
</feature>